<reference evidence="1 2" key="1">
    <citation type="submission" date="2018-05" db="EMBL/GenBank/DDBJ databases">
        <title>Genomic Encyclopedia of Type Strains, Phase III (KMG-III): the genomes of soil and plant-associated and newly described type strains.</title>
        <authorList>
            <person name="Whitman W."/>
        </authorList>
    </citation>
    <scope>NUCLEOTIDE SEQUENCE [LARGE SCALE GENOMIC DNA]</scope>
    <source>
        <strain evidence="1 2">CECT 5696</strain>
    </source>
</reference>
<dbReference type="Gene3D" id="3.30.470.20">
    <property type="entry name" value="ATP-grasp fold, B domain"/>
    <property type="match status" value="1"/>
</dbReference>
<dbReference type="OrthoDB" id="7869153at2"/>
<dbReference type="PANTHER" id="PTHR21621:SF0">
    <property type="entry name" value="BETA-CITRYLGLUTAMATE SYNTHASE B-RELATED"/>
    <property type="match status" value="1"/>
</dbReference>
<keyword evidence="2" id="KW-1185">Reference proteome</keyword>
<protein>
    <submittedName>
        <fullName evidence="1">YheC/D-like protein</fullName>
    </submittedName>
</protein>
<evidence type="ECO:0000313" key="1">
    <source>
        <dbReference type="EMBL" id="PWW05181.1"/>
    </source>
</evidence>
<dbReference type="Pfam" id="PF14398">
    <property type="entry name" value="ATPgrasp_YheCD"/>
    <property type="match status" value="1"/>
</dbReference>
<evidence type="ECO:0000313" key="2">
    <source>
        <dbReference type="Proteomes" id="UP000246635"/>
    </source>
</evidence>
<dbReference type="GO" id="GO:0018169">
    <property type="term" value="F:ribosomal S6-glutamic acid ligase activity"/>
    <property type="evidence" value="ECO:0007669"/>
    <property type="project" value="TreeGrafter"/>
</dbReference>
<dbReference type="SUPFAM" id="SSF56059">
    <property type="entry name" value="Glutathione synthetase ATP-binding domain-like"/>
    <property type="match status" value="1"/>
</dbReference>
<gene>
    <name evidence="1" type="ORF">DFQ01_105165</name>
</gene>
<dbReference type="GO" id="GO:0009432">
    <property type="term" value="P:SOS response"/>
    <property type="evidence" value="ECO:0007669"/>
    <property type="project" value="TreeGrafter"/>
</dbReference>
<proteinExistence type="predicted"/>
<name>A0A2V2YW33_9BACL</name>
<comment type="caution">
    <text evidence="1">The sequence shown here is derived from an EMBL/GenBank/DDBJ whole genome shotgun (WGS) entry which is preliminary data.</text>
</comment>
<dbReference type="PANTHER" id="PTHR21621">
    <property type="entry name" value="RIBOSOMAL PROTEIN S6 MODIFICATION PROTEIN"/>
    <property type="match status" value="1"/>
</dbReference>
<organism evidence="1 2">
    <name type="scientific">Paenibacillus cellulosilyticus</name>
    <dbReference type="NCBI Taxonomy" id="375489"/>
    <lineage>
        <taxon>Bacteria</taxon>
        <taxon>Bacillati</taxon>
        <taxon>Bacillota</taxon>
        <taxon>Bacilli</taxon>
        <taxon>Bacillales</taxon>
        <taxon>Paenibacillaceae</taxon>
        <taxon>Paenibacillus</taxon>
    </lineage>
</organism>
<accession>A0A2V2YW33</accession>
<dbReference type="InterPro" id="IPR026838">
    <property type="entry name" value="YheC/D"/>
</dbReference>
<dbReference type="EMBL" id="QGTQ01000005">
    <property type="protein sequence ID" value="PWW05181.1"/>
    <property type="molecule type" value="Genomic_DNA"/>
</dbReference>
<sequence length="250" mass="28593">MGYRSTSVKSKWVKTKWLLASSTTRRYVPRTRLFNRSNLSSMVSQYSTVYFKPTDGTGGKNIIRIQKKGKGYKAQYNYSKSRLSSLSALHKHLSKHAHGRSYLLQRGVNLAKSKGRRFDIRVVVQKSKGGSWKSTALFTKIGKPGKVTTNYHQGGRLGYFRSTLKGAGYGNAAIERKEAQLERLGRSVGRVFSRHSKGFRELGLDIALDSKRRTWILEVNTRPYFSAMKHSNRSMHRRVMSYAQKYGRKK</sequence>
<dbReference type="AlphaFoldDB" id="A0A2V2YW33"/>
<dbReference type="GO" id="GO:0005737">
    <property type="term" value="C:cytoplasm"/>
    <property type="evidence" value="ECO:0007669"/>
    <property type="project" value="TreeGrafter"/>
</dbReference>
<dbReference type="Proteomes" id="UP000246635">
    <property type="component" value="Unassembled WGS sequence"/>
</dbReference>